<accession>X7YPD4</accession>
<proteinExistence type="predicted"/>
<protein>
    <submittedName>
        <fullName evidence="1">Uncharacterized protein</fullName>
    </submittedName>
</protein>
<gene>
    <name evidence="1" type="ORF">I553_9707</name>
</gene>
<name>X7YPD4_MYCXE</name>
<dbReference type="AlphaFoldDB" id="X7YPD4"/>
<comment type="caution">
    <text evidence="1">The sequence shown here is derived from an EMBL/GenBank/DDBJ whole genome shotgun (WGS) entry which is preliminary data.</text>
</comment>
<evidence type="ECO:0000313" key="1">
    <source>
        <dbReference type="EMBL" id="EUA08651.1"/>
    </source>
</evidence>
<sequence length="38" mass="4275">MGQVRRRDDQLRVRARDVACPVHRAQRGVRAVGSTTTV</sequence>
<reference evidence="1" key="1">
    <citation type="submission" date="2014-01" db="EMBL/GenBank/DDBJ databases">
        <authorList>
            <person name="Brown-Elliot B."/>
            <person name="Wallace R."/>
            <person name="Lenaerts A."/>
            <person name="Ordway D."/>
            <person name="DeGroote M.A."/>
            <person name="Parker T."/>
            <person name="Sizemore C."/>
            <person name="Tallon L.J."/>
            <person name="Sadzewicz L.K."/>
            <person name="Sengamalay N."/>
            <person name="Fraser C.M."/>
            <person name="Hine E."/>
            <person name="Shefchek K.A."/>
            <person name="Das S.P."/>
            <person name="Tettelin H."/>
        </authorList>
    </citation>
    <scope>NUCLEOTIDE SEQUENCE [LARGE SCALE GENOMIC DNA]</scope>
    <source>
        <strain evidence="1">4042</strain>
    </source>
</reference>
<dbReference type="EMBL" id="JAOB01000090">
    <property type="protein sequence ID" value="EUA08651.1"/>
    <property type="molecule type" value="Genomic_DNA"/>
</dbReference>
<organism evidence="1">
    <name type="scientific">Mycobacterium xenopi 4042</name>
    <dbReference type="NCBI Taxonomy" id="1299334"/>
    <lineage>
        <taxon>Bacteria</taxon>
        <taxon>Bacillati</taxon>
        <taxon>Actinomycetota</taxon>
        <taxon>Actinomycetes</taxon>
        <taxon>Mycobacteriales</taxon>
        <taxon>Mycobacteriaceae</taxon>
        <taxon>Mycobacterium</taxon>
    </lineage>
</organism>